<gene>
    <name evidence="3" type="ORF">HL657_00150</name>
</gene>
<evidence type="ECO:0000313" key="3">
    <source>
        <dbReference type="EMBL" id="MDV4341609.1"/>
    </source>
</evidence>
<dbReference type="Gene3D" id="3.75.10.10">
    <property type="entry name" value="L-arginine/glycine Amidinotransferase, Chain A"/>
    <property type="match status" value="1"/>
</dbReference>
<keyword evidence="2" id="KW-0808">Transferase</keyword>
<organism evidence="3 4">
    <name type="scientific">Methanoculleus nereidis</name>
    <dbReference type="NCBI Taxonomy" id="2735141"/>
    <lineage>
        <taxon>Archaea</taxon>
        <taxon>Methanobacteriati</taxon>
        <taxon>Methanobacteriota</taxon>
        <taxon>Stenosarchaea group</taxon>
        <taxon>Methanomicrobia</taxon>
        <taxon>Methanomicrobiales</taxon>
        <taxon>Methanomicrobiaceae</taxon>
        <taxon>Methanoculleus</taxon>
    </lineage>
</organism>
<sequence>MEDAKIHVESEYGKLQEVIVGLSTGMTPDLKAPWFENALRILPEDEAAYARETAGMNFADMIHPDTGKSESEMLEEETQAFITVLKKLGVKVLRPKEITPEFIRENYGEQILINGYSQDFPRDNLVIIGNTIIECNLRTPIRKTDISGFSEILRKKCVDGVRWVAMPHTEPLAIPGDEKPLLEGGDVIVLGTTILVGNSMNPAVGSNEAGYRWLKNFLGDAFNVIRVPLVPEILHLDCVLSVPRSGLAILCPEAFAEGIPKALENFDTITVSLEDASRLAVNGLPVDESHYIMSWNDHNDNTFIREELEKRGISVYPVYFGVHNGQGGSLRCATQALIRRCE</sequence>
<dbReference type="PANTHER" id="PTHR10488">
    <property type="entry name" value="GLYCINE AMIDINOTRANSFERASE, MITOCHONDRIAL"/>
    <property type="match status" value="1"/>
</dbReference>
<reference evidence="3 4" key="1">
    <citation type="submission" date="2020-05" db="EMBL/GenBank/DDBJ databases">
        <title>Isolation and characterization of methanoarchaea from a cold seep at offshore SW Taiwan.</title>
        <authorList>
            <person name="Chen Y.-W."/>
            <person name="Chen S.-C."/>
            <person name="Lai M.-C."/>
        </authorList>
    </citation>
    <scope>NUCLEOTIDE SEQUENCE [LARGE SCALE GENOMIC DNA]</scope>
    <source>
        <strain evidence="3 4">YWC-01</strain>
    </source>
</reference>
<comment type="similarity">
    <text evidence="1">Belongs to the amidinotransferase family.</text>
</comment>
<proteinExistence type="inferred from homology"/>
<dbReference type="InterPro" id="IPR033195">
    <property type="entry name" value="AmidinoTrfase"/>
</dbReference>
<evidence type="ECO:0000256" key="2">
    <source>
        <dbReference type="ARBA" id="ARBA00022679"/>
    </source>
</evidence>
<keyword evidence="4" id="KW-1185">Reference proteome</keyword>
<dbReference type="RefSeq" id="WP_317294837.1">
    <property type="nucleotide sequence ID" value="NZ_JABFFQ010000001.1"/>
</dbReference>
<protein>
    <recommendedName>
        <fullName evidence="5">Amidinotransferase</fullName>
    </recommendedName>
</protein>
<evidence type="ECO:0000256" key="1">
    <source>
        <dbReference type="ARBA" id="ARBA00006943"/>
    </source>
</evidence>
<dbReference type="Proteomes" id="UP001273768">
    <property type="component" value="Unassembled WGS sequence"/>
</dbReference>
<name>A0ABU3YZ32_9EURY</name>
<comment type="caution">
    <text evidence="3">The sequence shown here is derived from an EMBL/GenBank/DDBJ whole genome shotgun (WGS) entry which is preliminary data.</text>
</comment>
<dbReference type="Pfam" id="PF19420">
    <property type="entry name" value="DDAH_eukar"/>
    <property type="match status" value="1"/>
</dbReference>
<dbReference type="PANTHER" id="PTHR10488:SF1">
    <property type="entry name" value="GLYCINE AMIDINOTRANSFERASE, MITOCHONDRIAL"/>
    <property type="match status" value="1"/>
</dbReference>
<accession>A0ABU3YZ32</accession>
<evidence type="ECO:0000313" key="4">
    <source>
        <dbReference type="Proteomes" id="UP001273768"/>
    </source>
</evidence>
<dbReference type="SUPFAM" id="SSF55909">
    <property type="entry name" value="Pentein"/>
    <property type="match status" value="1"/>
</dbReference>
<evidence type="ECO:0008006" key="5">
    <source>
        <dbReference type="Google" id="ProtNLM"/>
    </source>
</evidence>
<dbReference type="EMBL" id="JABFFQ010000001">
    <property type="protein sequence ID" value="MDV4341609.1"/>
    <property type="molecule type" value="Genomic_DNA"/>
</dbReference>